<name>A0A7G9RNY0_9BURK</name>
<reference evidence="3 4" key="1">
    <citation type="submission" date="2020-08" db="EMBL/GenBank/DDBJ databases">
        <title>Genome sequence of Diaphorobacter ruginosibacter DSM 27467T.</title>
        <authorList>
            <person name="Hyun D.-W."/>
            <person name="Bae J.-W."/>
        </authorList>
    </citation>
    <scope>NUCLEOTIDE SEQUENCE [LARGE SCALE GENOMIC DNA]</scope>
    <source>
        <strain evidence="3 4">DSM 27467</strain>
    </source>
</reference>
<dbReference type="RefSeq" id="WP_187597570.1">
    <property type="nucleotide sequence ID" value="NZ_CP060714.1"/>
</dbReference>
<feature type="chain" id="PRO_5028986340" evidence="2">
    <location>
        <begin position="20"/>
        <end position="301"/>
    </location>
</feature>
<evidence type="ECO:0000256" key="2">
    <source>
        <dbReference type="SAM" id="SignalP"/>
    </source>
</evidence>
<evidence type="ECO:0000256" key="1">
    <source>
        <dbReference type="SAM" id="MobiDB-lite"/>
    </source>
</evidence>
<proteinExistence type="predicted"/>
<evidence type="ECO:0000313" key="3">
    <source>
        <dbReference type="EMBL" id="QNN57305.1"/>
    </source>
</evidence>
<dbReference type="Proteomes" id="UP000515811">
    <property type="component" value="Chromosome"/>
</dbReference>
<feature type="compositionally biased region" description="Basic and acidic residues" evidence="1">
    <location>
        <begin position="284"/>
        <end position="293"/>
    </location>
</feature>
<accession>A0A7G9RNY0</accession>
<gene>
    <name evidence="3" type="ORF">H9K76_23145</name>
</gene>
<dbReference type="KEGG" id="drg:H9K76_23145"/>
<feature type="region of interest" description="Disordered" evidence="1">
    <location>
        <begin position="274"/>
        <end position="301"/>
    </location>
</feature>
<keyword evidence="2" id="KW-0732">Signal</keyword>
<feature type="signal peptide" evidence="2">
    <location>
        <begin position="1"/>
        <end position="19"/>
    </location>
</feature>
<dbReference type="EMBL" id="CP060714">
    <property type="protein sequence ID" value="QNN57305.1"/>
    <property type="molecule type" value="Genomic_DNA"/>
</dbReference>
<organism evidence="3 4">
    <name type="scientific">Diaphorobacter ruginosibacter</name>
    <dbReference type="NCBI Taxonomy" id="1715720"/>
    <lineage>
        <taxon>Bacteria</taxon>
        <taxon>Pseudomonadati</taxon>
        <taxon>Pseudomonadota</taxon>
        <taxon>Betaproteobacteria</taxon>
        <taxon>Burkholderiales</taxon>
        <taxon>Comamonadaceae</taxon>
        <taxon>Diaphorobacter</taxon>
    </lineage>
</organism>
<sequence>MFRKIIIAGAMLGWGLAHAFAPQAGTWVVTAENNGRPGRGFGLDVQNGTLVMQMYAYDTSGYPMFYLSAGPLANNAYSGVLNKYRDGRYFGSGDRIGREDGNAGTVSMRFISGTKGYITFPNEPEKEISRFNFGYTNAAAQLRGIWMLSSVSPNGSAQDKLDYFSLTDAVRGSDYGTGAMASRDRTYSCENLTSGPNSGLTMCLKYASDGTAVRVNFFHISINDGEGWAGPTPQSADDVLYVKRVAGPNGDFTGIYYKDQPVEESAELQAAKLQARQDAAAQPIDRRENKDGQIEILPLQR</sequence>
<dbReference type="AlphaFoldDB" id="A0A7G9RNY0"/>
<evidence type="ECO:0000313" key="4">
    <source>
        <dbReference type="Proteomes" id="UP000515811"/>
    </source>
</evidence>
<keyword evidence="4" id="KW-1185">Reference proteome</keyword>
<protein>
    <submittedName>
        <fullName evidence="3">Uncharacterized protein</fullName>
    </submittedName>
</protein>